<organism evidence="2 3">
    <name type="scientific">Bifidobacterium oedipodis</name>
    <dbReference type="NCBI Taxonomy" id="2675322"/>
    <lineage>
        <taxon>Bacteria</taxon>
        <taxon>Bacillati</taxon>
        <taxon>Actinomycetota</taxon>
        <taxon>Actinomycetes</taxon>
        <taxon>Bifidobacteriales</taxon>
        <taxon>Bifidobacteriaceae</taxon>
        <taxon>Bifidobacterium</taxon>
    </lineage>
</organism>
<dbReference type="Proteomes" id="UP000532194">
    <property type="component" value="Unassembled WGS sequence"/>
</dbReference>
<evidence type="ECO:0000256" key="1">
    <source>
        <dbReference type="SAM" id="Phobius"/>
    </source>
</evidence>
<dbReference type="EMBL" id="JAAIII010000002">
    <property type="protein sequence ID" value="NMM93681.1"/>
    <property type="molecule type" value="Genomic_DNA"/>
</dbReference>
<dbReference type="AlphaFoldDB" id="A0A7Y0ENW0"/>
<reference evidence="2 3" key="1">
    <citation type="submission" date="2020-02" db="EMBL/GenBank/DDBJ databases">
        <title>Characterization of phylogenetic diversity of novel bifidobacterial species isolated in Czech ZOOs.</title>
        <authorList>
            <person name="Lugli G.A."/>
            <person name="Vera N.B."/>
            <person name="Ventura M."/>
        </authorList>
    </citation>
    <scope>NUCLEOTIDE SEQUENCE [LARGE SCALE GENOMIC DNA]</scope>
    <source>
        <strain evidence="2 3">DSM 109957</strain>
    </source>
</reference>
<protein>
    <recommendedName>
        <fullName evidence="4">Histidine kinase</fullName>
    </recommendedName>
</protein>
<comment type="caution">
    <text evidence="2">The sequence shown here is derived from an EMBL/GenBank/DDBJ whole genome shotgun (WGS) entry which is preliminary data.</text>
</comment>
<evidence type="ECO:0008006" key="4">
    <source>
        <dbReference type="Google" id="ProtNLM"/>
    </source>
</evidence>
<evidence type="ECO:0000313" key="3">
    <source>
        <dbReference type="Proteomes" id="UP000532194"/>
    </source>
</evidence>
<keyword evidence="1" id="KW-1133">Transmembrane helix</keyword>
<feature type="transmembrane region" description="Helical" evidence="1">
    <location>
        <begin position="44"/>
        <end position="72"/>
    </location>
</feature>
<gene>
    <name evidence="2" type="ORF">G1C95_0866</name>
</gene>
<feature type="transmembrane region" description="Helical" evidence="1">
    <location>
        <begin position="12"/>
        <end position="32"/>
    </location>
</feature>
<feature type="transmembrane region" description="Helical" evidence="1">
    <location>
        <begin position="123"/>
        <end position="141"/>
    </location>
</feature>
<proteinExistence type="predicted"/>
<evidence type="ECO:0000313" key="2">
    <source>
        <dbReference type="EMBL" id="NMM93681.1"/>
    </source>
</evidence>
<sequence>MLAAMKGRIKHPYIVIAVLIALILDFIMFFYVNSNVSYITGILIIVYCLCAVLTLVVPIFGSVSTLLSYVIFGIFNVEGSNFAFGLILVSVAIFSYTVKTLFSAPIGLIFVSCIILYSSSESVAVSLASSLIVAYLVGCLCRMNSINLAEKEVFRVKEIELNRELSTYKKDLYIMNQMHDVVANDLSYIISVSSIQDGRLWKNVLEKADEAFRHTHYLIKILDNNEIVPEENMSLMDLINREYQALVNIGIVGDVNYSHFSPESIHDEHILNAISNLIREIFNNISKYCNNDSGYIFTLKNDNSGTTIVQINELSDENNKRSHKNGLRMQRRIIEDLGGYLISNTDYHTWTLRAYIPNKQECQ</sequence>
<dbReference type="RefSeq" id="WP_169171720.1">
    <property type="nucleotide sequence ID" value="NZ_JAAIII010000002.1"/>
</dbReference>
<keyword evidence="3" id="KW-1185">Reference proteome</keyword>
<keyword evidence="1" id="KW-0812">Transmembrane</keyword>
<keyword evidence="1" id="KW-0472">Membrane</keyword>
<name>A0A7Y0ENW0_9BIFI</name>
<accession>A0A7Y0ENW0</accession>
<feature type="transmembrane region" description="Helical" evidence="1">
    <location>
        <begin position="84"/>
        <end position="117"/>
    </location>
</feature>